<evidence type="ECO:0000313" key="1">
    <source>
        <dbReference type="EMBL" id="KKN81273.1"/>
    </source>
</evidence>
<gene>
    <name evidence="1" type="ORF">LCGC14_0321100</name>
</gene>
<dbReference type="EMBL" id="LAZR01000217">
    <property type="protein sequence ID" value="KKN81273.1"/>
    <property type="molecule type" value="Genomic_DNA"/>
</dbReference>
<proteinExistence type="predicted"/>
<protein>
    <submittedName>
        <fullName evidence="1">Uncharacterized protein</fullName>
    </submittedName>
</protein>
<dbReference type="AlphaFoldDB" id="A0A0F9WRB4"/>
<name>A0A0F9WRB4_9ZZZZ</name>
<sequence length="197" mass="21504">MVVVSVVGLTVAGVAMALSTAHDNSRDYYQCIQTGRVTMLRLQDMLRRARLVTDVSDTGLVIWESDANGDETINLPELTLVSWDESTQRVIRRCVKVPDDWPVPIEDLAVLLSAATFESWSASESTFASLIEEVVLAENIEAFSVQTTPAAPLAKSVSVQMTIGLGDHSLTVHDGASLRADWTDRVENVEGIYTLLP</sequence>
<reference evidence="1" key="1">
    <citation type="journal article" date="2015" name="Nature">
        <title>Complex archaea that bridge the gap between prokaryotes and eukaryotes.</title>
        <authorList>
            <person name="Spang A."/>
            <person name="Saw J.H."/>
            <person name="Jorgensen S.L."/>
            <person name="Zaremba-Niedzwiedzka K."/>
            <person name="Martijn J."/>
            <person name="Lind A.E."/>
            <person name="van Eijk R."/>
            <person name="Schleper C."/>
            <person name="Guy L."/>
            <person name="Ettema T.J."/>
        </authorList>
    </citation>
    <scope>NUCLEOTIDE SEQUENCE</scope>
</reference>
<accession>A0A0F9WRB4</accession>
<comment type="caution">
    <text evidence="1">The sequence shown here is derived from an EMBL/GenBank/DDBJ whole genome shotgun (WGS) entry which is preliminary data.</text>
</comment>
<organism evidence="1">
    <name type="scientific">marine sediment metagenome</name>
    <dbReference type="NCBI Taxonomy" id="412755"/>
    <lineage>
        <taxon>unclassified sequences</taxon>
        <taxon>metagenomes</taxon>
        <taxon>ecological metagenomes</taxon>
    </lineage>
</organism>